<name>A0A0F9FDC8_9ZZZZ</name>
<sequence>MWERIQIKGVSMGFWKSERGINGDSWADEMGRCMDKLGKDVVWNSKTHPEENPHIITMQEFADLIEFCSRGHLVVEVRHSEKDGNRILPALGDAGVETYPNRGQIHCPELCKV</sequence>
<gene>
    <name evidence="1" type="ORF">LCGC14_2044820</name>
</gene>
<dbReference type="AlphaFoldDB" id="A0A0F9FDC8"/>
<evidence type="ECO:0000313" key="1">
    <source>
        <dbReference type="EMBL" id="KKL76451.1"/>
    </source>
</evidence>
<protein>
    <submittedName>
        <fullName evidence="1">Uncharacterized protein</fullName>
    </submittedName>
</protein>
<comment type="caution">
    <text evidence="1">The sequence shown here is derived from an EMBL/GenBank/DDBJ whole genome shotgun (WGS) entry which is preliminary data.</text>
</comment>
<accession>A0A0F9FDC8</accession>
<dbReference type="EMBL" id="LAZR01024041">
    <property type="protein sequence ID" value="KKL76451.1"/>
    <property type="molecule type" value="Genomic_DNA"/>
</dbReference>
<proteinExistence type="predicted"/>
<reference evidence="1" key="1">
    <citation type="journal article" date="2015" name="Nature">
        <title>Complex archaea that bridge the gap between prokaryotes and eukaryotes.</title>
        <authorList>
            <person name="Spang A."/>
            <person name="Saw J.H."/>
            <person name="Jorgensen S.L."/>
            <person name="Zaremba-Niedzwiedzka K."/>
            <person name="Martijn J."/>
            <person name="Lind A.E."/>
            <person name="van Eijk R."/>
            <person name="Schleper C."/>
            <person name="Guy L."/>
            <person name="Ettema T.J."/>
        </authorList>
    </citation>
    <scope>NUCLEOTIDE SEQUENCE</scope>
</reference>
<organism evidence="1">
    <name type="scientific">marine sediment metagenome</name>
    <dbReference type="NCBI Taxonomy" id="412755"/>
    <lineage>
        <taxon>unclassified sequences</taxon>
        <taxon>metagenomes</taxon>
        <taxon>ecological metagenomes</taxon>
    </lineage>
</organism>